<evidence type="ECO:0000313" key="10">
    <source>
        <dbReference type="RefSeq" id="XP_039127976.1"/>
    </source>
</evidence>
<evidence type="ECO:0000256" key="5">
    <source>
        <dbReference type="ARBA" id="ARBA00022927"/>
    </source>
</evidence>
<dbReference type="InterPro" id="IPR011989">
    <property type="entry name" value="ARM-like"/>
</dbReference>
<keyword evidence="3 6" id="KW-0813">Transport</keyword>
<dbReference type="SUPFAM" id="SSF48371">
    <property type="entry name" value="ARM repeat"/>
    <property type="match status" value="1"/>
</dbReference>
<dbReference type="InterPro" id="IPR032413">
    <property type="entry name" value="Arm_3"/>
</dbReference>
<dbReference type="GeneID" id="120264242"/>
<evidence type="ECO:0000256" key="1">
    <source>
        <dbReference type="ARBA" id="ARBA00004556"/>
    </source>
</evidence>
<accession>A0AB40BKN2</accession>
<comment type="subcellular location">
    <subcellularLocation>
        <location evidence="1">Cytoplasm</location>
        <location evidence="1">Perinuclear region</location>
    </subcellularLocation>
</comment>
<keyword evidence="4" id="KW-0677">Repeat</keyword>
<dbReference type="Gene3D" id="1.25.10.10">
    <property type="entry name" value="Leucine-rich Repeat Variant"/>
    <property type="match status" value="1"/>
</dbReference>
<gene>
    <name evidence="10" type="primary">LOC120264242</name>
</gene>
<evidence type="ECO:0000256" key="7">
    <source>
        <dbReference type="PROSITE-ProRule" id="PRU00259"/>
    </source>
</evidence>
<dbReference type="InterPro" id="IPR024931">
    <property type="entry name" value="Importin_alpha"/>
</dbReference>
<dbReference type="InterPro" id="IPR002652">
    <property type="entry name" value="Importin-a_IBB"/>
</dbReference>
<dbReference type="PANTHER" id="PTHR23316">
    <property type="entry name" value="IMPORTIN ALPHA"/>
    <property type="match status" value="1"/>
</dbReference>
<feature type="domain" description="IBB" evidence="8">
    <location>
        <begin position="1"/>
        <end position="58"/>
    </location>
</feature>
<dbReference type="FunFam" id="1.25.10.10:FF:000040">
    <property type="entry name" value="Importin subunit alpha"/>
    <property type="match status" value="1"/>
</dbReference>
<dbReference type="Pfam" id="PF16186">
    <property type="entry name" value="Arm_3"/>
    <property type="match status" value="1"/>
</dbReference>
<dbReference type="Pfam" id="PF00514">
    <property type="entry name" value="Arm"/>
    <property type="match status" value="8"/>
</dbReference>
<sequence>MSLRPSERAEVRRNKYKVAVDAEEGRRRREDNMVEIRKSRREESLQKKRREGMQAQQFTASIHALGIEKKLESLPAMVAGVYSDDSTMQLEATTQFRKLLSIERSPPIEEVIQSGVVPKFVEFLMREDYPQLQFEAAWALTNIASGTSDNTKVVIDHGAVPIFVKLLGSPSDDVREQAVWALGNVAGDSPRCRDLVLNHGALMPLLAQLNEHAKLSMLRNATWTLSNFCRGKPQPNFELTKPALPALERLIHSNDEEVLTDACWALSYLSDGTNDKIQAVIEAGVCPRLVELLLHPSPSVLIPALRTVGNIVTGDDVQTQYIINHQALPCLLNLLTHNHKKSIKKEACWTVSNITAGNKEQIQAVISAEIIGPLVHLLQTAEFDIKKEAAWAISNATSGGTHEQIKYLVSQGCIKPLCDLLVCPDPRIVTVCLEGLENILKVGEAEKNLGASGDVNIYAQMIDDAEGLEKIENLQSHDNTEIYEKAVKILETYWLEEEDEMPTGDAPQPGFFTGEQPAAPPGGFNFG</sequence>
<dbReference type="GO" id="GO:0061608">
    <property type="term" value="F:nuclear import signal receptor activity"/>
    <property type="evidence" value="ECO:0007669"/>
    <property type="project" value="InterPro"/>
</dbReference>
<dbReference type="PROSITE" id="PS51214">
    <property type="entry name" value="IBB"/>
    <property type="match status" value="1"/>
</dbReference>
<dbReference type="Proteomes" id="UP001515500">
    <property type="component" value="Chromosome 7"/>
</dbReference>
<feature type="repeat" description="ARM" evidence="7">
    <location>
        <begin position="158"/>
        <end position="200"/>
    </location>
</feature>
<feature type="repeat" description="ARM" evidence="7">
    <location>
        <begin position="115"/>
        <end position="158"/>
    </location>
</feature>
<dbReference type="GO" id="GO:0048471">
    <property type="term" value="C:perinuclear region of cytoplasm"/>
    <property type="evidence" value="ECO:0007669"/>
    <property type="project" value="UniProtKB-SubCell"/>
</dbReference>
<evidence type="ECO:0000256" key="2">
    <source>
        <dbReference type="ARBA" id="ARBA00010394"/>
    </source>
</evidence>
<dbReference type="Pfam" id="PF01749">
    <property type="entry name" value="IBB"/>
    <property type="match status" value="1"/>
</dbReference>
<evidence type="ECO:0000313" key="9">
    <source>
        <dbReference type="Proteomes" id="UP001515500"/>
    </source>
</evidence>
<dbReference type="GO" id="GO:0006606">
    <property type="term" value="P:protein import into nucleus"/>
    <property type="evidence" value="ECO:0007669"/>
    <property type="project" value="InterPro"/>
</dbReference>
<dbReference type="FunFam" id="1.20.5.690:FF:000002">
    <property type="entry name" value="Importin subunit alpha"/>
    <property type="match status" value="1"/>
</dbReference>
<evidence type="ECO:0000256" key="6">
    <source>
        <dbReference type="PIRNR" id="PIRNR005673"/>
    </source>
</evidence>
<dbReference type="SMART" id="SM00185">
    <property type="entry name" value="ARM"/>
    <property type="match status" value="8"/>
</dbReference>
<comment type="similarity">
    <text evidence="2 6">Belongs to the importin alpha family.</text>
</comment>
<feature type="repeat" description="ARM" evidence="7">
    <location>
        <begin position="242"/>
        <end position="284"/>
    </location>
</feature>
<dbReference type="InterPro" id="IPR036975">
    <property type="entry name" value="Importin-a_IBB_sf"/>
</dbReference>
<dbReference type="PROSITE" id="PS50176">
    <property type="entry name" value="ARM_REPEAT"/>
    <property type="match status" value="3"/>
</dbReference>
<keyword evidence="5 6" id="KW-0653">Protein transport</keyword>
<evidence type="ECO:0000259" key="8">
    <source>
        <dbReference type="PROSITE" id="PS51214"/>
    </source>
</evidence>
<evidence type="ECO:0000256" key="4">
    <source>
        <dbReference type="ARBA" id="ARBA00022737"/>
    </source>
</evidence>
<reference evidence="10" key="1">
    <citation type="submission" date="2025-08" db="UniProtKB">
        <authorList>
            <consortium name="RefSeq"/>
        </authorList>
    </citation>
    <scope>IDENTIFICATION</scope>
</reference>
<dbReference type="AlphaFoldDB" id="A0AB40BKN2"/>
<name>A0AB40BKN2_DIOCR</name>
<evidence type="ECO:0000256" key="3">
    <source>
        <dbReference type="ARBA" id="ARBA00022448"/>
    </source>
</evidence>
<keyword evidence="9" id="KW-1185">Reference proteome</keyword>
<dbReference type="Gene3D" id="1.20.5.690">
    <property type="entry name" value="Importin-alpha, importin-beta-binding domain"/>
    <property type="match status" value="1"/>
</dbReference>
<proteinExistence type="inferred from homology"/>
<comment type="subunit">
    <text evidence="6">Forms a complex with importin subunit beta-1.</text>
</comment>
<dbReference type="PIRSF" id="PIRSF005673">
    <property type="entry name" value="Importin_alpha"/>
    <property type="match status" value="1"/>
</dbReference>
<dbReference type="InterPro" id="IPR000225">
    <property type="entry name" value="Armadillo"/>
</dbReference>
<dbReference type="InterPro" id="IPR016024">
    <property type="entry name" value="ARM-type_fold"/>
</dbReference>
<comment type="function">
    <text evidence="6">Binds specifically and directly to substrates containing either a simple or bipartite NLS motif. Promotes docking of import substrates to the nuclear envelope.</text>
</comment>
<dbReference type="RefSeq" id="XP_039127976.1">
    <property type="nucleotide sequence ID" value="XM_039272042.1"/>
</dbReference>
<protein>
    <recommendedName>
        <fullName evidence="6">Importin subunit alpha</fullName>
    </recommendedName>
</protein>
<organism evidence="9 10">
    <name type="scientific">Dioscorea cayennensis subsp. rotundata</name>
    <name type="common">White Guinea yam</name>
    <name type="synonym">Dioscorea rotundata</name>
    <dbReference type="NCBI Taxonomy" id="55577"/>
    <lineage>
        <taxon>Eukaryota</taxon>
        <taxon>Viridiplantae</taxon>
        <taxon>Streptophyta</taxon>
        <taxon>Embryophyta</taxon>
        <taxon>Tracheophyta</taxon>
        <taxon>Spermatophyta</taxon>
        <taxon>Magnoliopsida</taxon>
        <taxon>Liliopsida</taxon>
        <taxon>Dioscoreales</taxon>
        <taxon>Dioscoreaceae</taxon>
        <taxon>Dioscorea</taxon>
    </lineage>
</organism>